<gene>
    <name evidence="1" type="ORF">GCM10025867_08400</name>
</gene>
<accession>A0ABM8GJP2</accession>
<name>A0ABM8GJP2_9MICO</name>
<reference evidence="2" key="1">
    <citation type="journal article" date="2019" name="Int. J. Syst. Evol. Microbiol.">
        <title>The Global Catalogue of Microorganisms (GCM) 10K type strain sequencing project: providing services to taxonomists for standard genome sequencing and annotation.</title>
        <authorList>
            <consortium name="The Broad Institute Genomics Platform"/>
            <consortium name="The Broad Institute Genome Sequencing Center for Infectious Disease"/>
            <person name="Wu L."/>
            <person name="Ma J."/>
        </authorList>
    </citation>
    <scope>NUCLEOTIDE SEQUENCE [LARGE SCALE GENOMIC DNA]</scope>
    <source>
        <strain evidence="2">NBRC 108728</strain>
    </source>
</reference>
<dbReference type="Proteomes" id="UP001321486">
    <property type="component" value="Chromosome"/>
</dbReference>
<evidence type="ECO:0000313" key="2">
    <source>
        <dbReference type="Proteomes" id="UP001321486"/>
    </source>
</evidence>
<keyword evidence="2" id="KW-1185">Reference proteome</keyword>
<dbReference type="EMBL" id="AP027732">
    <property type="protein sequence ID" value="BDZ48599.1"/>
    <property type="molecule type" value="Genomic_DNA"/>
</dbReference>
<dbReference type="RefSeq" id="WP_286345560.1">
    <property type="nucleotide sequence ID" value="NZ_AP027732.1"/>
</dbReference>
<organism evidence="1 2">
    <name type="scientific">Frondihabitans sucicola</name>
    <dbReference type="NCBI Taxonomy" id="1268041"/>
    <lineage>
        <taxon>Bacteria</taxon>
        <taxon>Bacillati</taxon>
        <taxon>Actinomycetota</taxon>
        <taxon>Actinomycetes</taxon>
        <taxon>Micrococcales</taxon>
        <taxon>Microbacteriaceae</taxon>
        <taxon>Frondihabitans</taxon>
    </lineage>
</organism>
<sequence>MTQKTVPKPGDRILLRAVTDRGMERVWARVDLVESDTITGLGGSHSGKYPHRLGYAYEEFRRSGEIITRLNVIWVDDAWRDPEHLIESEQSVE</sequence>
<evidence type="ECO:0000313" key="1">
    <source>
        <dbReference type="EMBL" id="BDZ48599.1"/>
    </source>
</evidence>
<protein>
    <submittedName>
        <fullName evidence="1">Uncharacterized protein</fullName>
    </submittedName>
</protein>
<proteinExistence type="predicted"/>